<name>A0ABR3T6Y1_9PEZI</name>
<gene>
    <name evidence="1" type="ORF">SLS56_001723</name>
</gene>
<dbReference type="Pfam" id="PF03659">
    <property type="entry name" value="Glyco_hydro_71"/>
    <property type="match status" value="1"/>
</dbReference>
<dbReference type="Proteomes" id="UP001521116">
    <property type="component" value="Unassembled WGS sequence"/>
</dbReference>
<keyword evidence="2" id="KW-1185">Reference proteome</keyword>
<accession>A0ABR3T6Y1</accession>
<evidence type="ECO:0008006" key="3">
    <source>
        <dbReference type="Google" id="ProtNLM"/>
    </source>
</evidence>
<dbReference type="Gene3D" id="3.20.20.80">
    <property type="entry name" value="Glycosidases"/>
    <property type="match status" value="1"/>
</dbReference>
<evidence type="ECO:0000313" key="2">
    <source>
        <dbReference type="Proteomes" id="UP001521116"/>
    </source>
</evidence>
<dbReference type="InterPro" id="IPR005197">
    <property type="entry name" value="Glyco_hydro_71"/>
</dbReference>
<organism evidence="1 2">
    <name type="scientific">Neofusicoccum ribis</name>
    <dbReference type="NCBI Taxonomy" id="45134"/>
    <lineage>
        <taxon>Eukaryota</taxon>
        <taxon>Fungi</taxon>
        <taxon>Dikarya</taxon>
        <taxon>Ascomycota</taxon>
        <taxon>Pezizomycotina</taxon>
        <taxon>Dothideomycetes</taxon>
        <taxon>Dothideomycetes incertae sedis</taxon>
        <taxon>Botryosphaeriales</taxon>
        <taxon>Botryosphaeriaceae</taxon>
        <taxon>Neofusicoccum</taxon>
    </lineage>
</organism>
<protein>
    <recommendedName>
        <fullName evidence="3">Glucan endo-1,3-alpha-glucosidase agn1</fullName>
    </recommendedName>
</protein>
<dbReference type="EMBL" id="JAJVDC020000011">
    <property type="protein sequence ID" value="KAL1635300.1"/>
    <property type="molecule type" value="Genomic_DNA"/>
</dbReference>
<comment type="caution">
    <text evidence="1">The sequence shown here is derived from an EMBL/GenBank/DDBJ whole genome shotgun (WGS) entry which is preliminary data.</text>
</comment>
<reference evidence="1 2" key="1">
    <citation type="submission" date="2024-02" db="EMBL/GenBank/DDBJ databases">
        <title>De novo assembly and annotation of 12 fungi associated with fruit tree decline syndrome in Ontario, Canada.</title>
        <authorList>
            <person name="Sulman M."/>
            <person name="Ellouze W."/>
            <person name="Ilyukhin E."/>
        </authorList>
    </citation>
    <scope>NUCLEOTIDE SEQUENCE [LARGE SCALE GENOMIC DNA]</scope>
    <source>
        <strain evidence="1 2">M1-105</strain>
    </source>
</reference>
<evidence type="ECO:0000313" key="1">
    <source>
        <dbReference type="EMBL" id="KAL1635300.1"/>
    </source>
</evidence>
<proteinExistence type="predicted"/>
<dbReference type="CDD" id="cd11577">
    <property type="entry name" value="GH71"/>
    <property type="match status" value="1"/>
</dbReference>
<sequence>MCRLRLRSALVAVASSVLYFAHGVAAKAVFAHYMVGTTTETHAHTDIDDAAAAGLDGFALNIGDPRQSYVTNTLSYMFDYAASNHPDFHLLFSLDLSASLGAGASLSDYTSLLTQYTSHAAYALGPNSHPFVSTFGDGGLTNETWDEWRGSVFNNDVYFVPDFDGTQGYYDAADGWWSYWGGVVDGLFSWEAMWPERNGLGGAFPGDTGPDETVAAGAEQRGKDYMIGLSPLQYKDAYNTNLYRAGDLNLPERISNVLSMTPSPEFAEVVTWNDGPESHYIGSLWPEQNTDADPARYATQSLAPHSGWQALISSFATAFRSNASSAAAMRPVGDAAATGALWYKTLLQTTTCPLEGSGGVYAKPDGWANGKDVLNWAVVAPDGADGWTARLLSGGDEVASEALVAGLNYGSVEGLKAGFQRLEVLDADGQTVGVAAGGRCVSEGCPDCVYNMNPQVVGVAASGEDDGECPDPSCSQ</sequence>